<dbReference type="PANTHER" id="PTHR34142">
    <property type="entry name" value="ENDO-BETA-1,4-GLUCANASE A"/>
    <property type="match status" value="1"/>
</dbReference>
<reference evidence="9 10" key="1">
    <citation type="submission" date="2014-04" db="EMBL/GenBank/DDBJ databases">
        <authorList>
            <consortium name="DOE Joint Genome Institute"/>
            <person name="Kuo A."/>
            <person name="Martino E."/>
            <person name="Perotto S."/>
            <person name="Kohler A."/>
            <person name="Nagy L.G."/>
            <person name="Floudas D."/>
            <person name="Copeland A."/>
            <person name="Barry K.W."/>
            <person name="Cichocki N."/>
            <person name="Veneault-Fourrey C."/>
            <person name="LaButti K."/>
            <person name="Lindquist E.A."/>
            <person name="Lipzen A."/>
            <person name="Lundell T."/>
            <person name="Morin E."/>
            <person name="Murat C."/>
            <person name="Sun H."/>
            <person name="Tunlid A."/>
            <person name="Henrissat B."/>
            <person name="Grigoriev I.V."/>
            <person name="Hibbett D.S."/>
            <person name="Martin F."/>
            <person name="Nordberg H.P."/>
            <person name="Cantor M.N."/>
            <person name="Hua S.X."/>
        </authorList>
    </citation>
    <scope>NUCLEOTIDE SEQUENCE [LARGE SCALE GENOMIC DNA]</scope>
    <source>
        <strain evidence="9 10">Zn</strain>
    </source>
</reference>
<accession>A0A0C3HEF7</accession>
<dbReference type="InParanoid" id="A0A0C3HEF7"/>
<dbReference type="OrthoDB" id="5823761at2759"/>
<dbReference type="AlphaFoldDB" id="A0A0C3HEF7"/>
<dbReference type="InterPro" id="IPR001547">
    <property type="entry name" value="Glyco_hydro_5"/>
</dbReference>
<dbReference type="Proteomes" id="UP000054321">
    <property type="component" value="Unassembled WGS sequence"/>
</dbReference>
<feature type="domain" description="Glycoside hydrolase family 5" evidence="8">
    <location>
        <begin position="36"/>
        <end position="304"/>
    </location>
</feature>
<dbReference type="GO" id="GO:0009251">
    <property type="term" value="P:glucan catabolic process"/>
    <property type="evidence" value="ECO:0007669"/>
    <property type="project" value="TreeGrafter"/>
</dbReference>
<comment type="similarity">
    <text evidence="2 6">Belongs to the glycosyl hydrolase 5 (cellulase A) family.</text>
</comment>
<organism evidence="9 10">
    <name type="scientific">Oidiodendron maius (strain Zn)</name>
    <dbReference type="NCBI Taxonomy" id="913774"/>
    <lineage>
        <taxon>Eukaryota</taxon>
        <taxon>Fungi</taxon>
        <taxon>Dikarya</taxon>
        <taxon>Ascomycota</taxon>
        <taxon>Pezizomycotina</taxon>
        <taxon>Leotiomycetes</taxon>
        <taxon>Leotiomycetes incertae sedis</taxon>
        <taxon>Myxotrichaceae</taxon>
        <taxon>Oidiodendron</taxon>
    </lineage>
</organism>
<evidence type="ECO:0000259" key="8">
    <source>
        <dbReference type="Pfam" id="PF00150"/>
    </source>
</evidence>
<dbReference type="EC" id="3.2.1.4" evidence="3"/>
<feature type="chain" id="PRO_5002165370" description="cellulase" evidence="7">
    <location>
        <begin position="19"/>
        <end position="335"/>
    </location>
</feature>
<evidence type="ECO:0000256" key="6">
    <source>
        <dbReference type="RuleBase" id="RU361153"/>
    </source>
</evidence>
<evidence type="ECO:0000256" key="7">
    <source>
        <dbReference type="SAM" id="SignalP"/>
    </source>
</evidence>
<dbReference type="InterPro" id="IPR017853">
    <property type="entry name" value="GH"/>
</dbReference>
<protein>
    <recommendedName>
        <fullName evidence="3">cellulase</fullName>
        <ecNumber evidence="3">3.2.1.4</ecNumber>
    </recommendedName>
</protein>
<gene>
    <name evidence="9" type="ORF">OIDMADRAFT_123206</name>
</gene>
<dbReference type="SUPFAM" id="SSF51445">
    <property type="entry name" value="(Trans)glycosidases"/>
    <property type="match status" value="1"/>
</dbReference>
<keyword evidence="10" id="KW-1185">Reference proteome</keyword>
<evidence type="ECO:0000256" key="1">
    <source>
        <dbReference type="ARBA" id="ARBA00000966"/>
    </source>
</evidence>
<dbReference type="Gene3D" id="3.20.20.80">
    <property type="entry name" value="Glycosidases"/>
    <property type="match status" value="1"/>
</dbReference>
<name>A0A0C3HEF7_OIDMZ</name>
<proteinExistence type="inferred from homology"/>
<dbReference type="EMBL" id="KN832876">
    <property type="protein sequence ID" value="KIN01565.1"/>
    <property type="molecule type" value="Genomic_DNA"/>
</dbReference>
<evidence type="ECO:0000256" key="4">
    <source>
        <dbReference type="ARBA" id="ARBA00022801"/>
    </source>
</evidence>
<dbReference type="PANTHER" id="PTHR34142:SF1">
    <property type="entry name" value="GLYCOSIDE HYDROLASE FAMILY 5 DOMAIN-CONTAINING PROTEIN"/>
    <property type="match status" value="1"/>
</dbReference>
<evidence type="ECO:0000313" key="10">
    <source>
        <dbReference type="Proteomes" id="UP000054321"/>
    </source>
</evidence>
<evidence type="ECO:0000256" key="5">
    <source>
        <dbReference type="ARBA" id="ARBA00023295"/>
    </source>
</evidence>
<evidence type="ECO:0000256" key="3">
    <source>
        <dbReference type="ARBA" id="ARBA00012601"/>
    </source>
</evidence>
<evidence type="ECO:0000256" key="2">
    <source>
        <dbReference type="ARBA" id="ARBA00005641"/>
    </source>
</evidence>
<feature type="signal peptide" evidence="7">
    <location>
        <begin position="1"/>
        <end position="18"/>
    </location>
</feature>
<dbReference type="Pfam" id="PF00150">
    <property type="entry name" value="Cellulase"/>
    <property type="match status" value="1"/>
</dbReference>
<dbReference type="GO" id="GO:0008810">
    <property type="term" value="F:cellulase activity"/>
    <property type="evidence" value="ECO:0007669"/>
    <property type="project" value="UniProtKB-EC"/>
</dbReference>
<evidence type="ECO:0000313" key="9">
    <source>
        <dbReference type="EMBL" id="KIN01565.1"/>
    </source>
</evidence>
<keyword evidence="4 6" id="KW-0378">Hydrolase</keyword>
<comment type="catalytic activity">
    <reaction evidence="1">
        <text>Endohydrolysis of (1-&gt;4)-beta-D-glucosidic linkages in cellulose, lichenin and cereal beta-D-glucans.</text>
        <dbReference type="EC" id="3.2.1.4"/>
    </reaction>
</comment>
<keyword evidence="5 6" id="KW-0326">Glycosidase</keyword>
<sequence length="335" mass="35982">MRFGSLLVAASTAVLVVAAPSTEKKKRVSKFRWFGVNESGAEFGNTAIPGELGKDYTWPVESSIDTLVAQGINIFRIPILMERIIPTSMTGPMNATYEDGLISIVNYITNTKGAYAIVDPHNFGRYYGNIITDDAGFTTFWATLAGVFANNNKVIFDCNNEPHDMGDISVVTGLMQACINGVRAAGATSQYIFVEGTSYSGAWTWISAGNGALSGLTDPQNKIVYEMHQYLDSDGSGTSADCVNSTIGSSRIEAATAWLKSEGKLGILGEFAGGSNSVCESAVTDMLTYMGENTDVWLGALWWGGGPWWGDYIYSMEPPSGVAYVNVLPLMLPLI</sequence>
<keyword evidence="7" id="KW-0732">Signal</keyword>
<dbReference type="STRING" id="913774.A0A0C3HEF7"/>
<dbReference type="HOGENOM" id="CLU_029718_0_2_1"/>
<reference evidence="10" key="2">
    <citation type="submission" date="2015-01" db="EMBL/GenBank/DDBJ databases">
        <title>Evolutionary Origins and Diversification of the Mycorrhizal Mutualists.</title>
        <authorList>
            <consortium name="DOE Joint Genome Institute"/>
            <consortium name="Mycorrhizal Genomics Consortium"/>
            <person name="Kohler A."/>
            <person name="Kuo A."/>
            <person name="Nagy L.G."/>
            <person name="Floudas D."/>
            <person name="Copeland A."/>
            <person name="Barry K.W."/>
            <person name="Cichocki N."/>
            <person name="Veneault-Fourrey C."/>
            <person name="LaButti K."/>
            <person name="Lindquist E.A."/>
            <person name="Lipzen A."/>
            <person name="Lundell T."/>
            <person name="Morin E."/>
            <person name="Murat C."/>
            <person name="Riley R."/>
            <person name="Ohm R."/>
            <person name="Sun H."/>
            <person name="Tunlid A."/>
            <person name="Henrissat B."/>
            <person name="Grigoriev I.V."/>
            <person name="Hibbett D.S."/>
            <person name="Martin F."/>
        </authorList>
    </citation>
    <scope>NUCLEOTIDE SEQUENCE [LARGE SCALE GENOMIC DNA]</scope>
    <source>
        <strain evidence="10">Zn</strain>
    </source>
</reference>